<feature type="domain" description="SH3b" evidence="6">
    <location>
        <begin position="97"/>
        <end position="160"/>
    </location>
</feature>
<dbReference type="InterPro" id="IPR000064">
    <property type="entry name" value="NLP_P60_dom"/>
</dbReference>
<dbReference type="PANTHER" id="PTHR47053:SF1">
    <property type="entry name" value="MUREIN DD-ENDOPEPTIDASE MEPH-RELATED"/>
    <property type="match status" value="1"/>
</dbReference>
<gene>
    <name evidence="8" type="ORF">ACFSKL_03300</name>
</gene>
<dbReference type="Pfam" id="PF18348">
    <property type="entry name" value="SH3_16"/>
    <property type="match status" value="1"/>
</dbReference>
<keyword evidence="2" id="KW-0645">Protease</keyword>
<evidence type="ECO:0000256" key="3">
    <source>
        <dbReference type="ARBA" id="ARBA00022801"/>
    </source>
</evidence>
<feature type="signal peptide" evidence="5">
    <location>
        <begin position="1"/>
        <end position="25"/>
    </location>
</feature>
<evidence type="ECO:0000256" key="5">
    <source>
        <dbReference type="SAM" id="SignalP"/>
    </source>
</evidence>
<evidence type="ECO:0000256" key="4">
    <source>
        <dbReference type="ARBA" id="ARBA00022807"/>
    </source>
</evidence>
<keyword evidence="3" id="KW-0378">Hydrolase</keyword>
<keyword evidence="9" id="KW-1185">Reference proteome</keyword>
<evidence type="ECO:0000259" key="7">
    <source>
        <dbReference type="PROSITE" id="PS51935"/>
    </source>
</evidence>
<organism evidence="8 9">
    <name type="scientific">Belliella marina</name>
    <dbReference type="NCBI Taxonomy" id="1644146"/>
    <lineage>
        <taxon>Bacteria</taxon>
        <taxon>Pseudomonadati</taxon>
        <taxon>Bacteroidota</taxon>
        <taxon>Cytophagia</taxon>
        <taxon>Cytophagales</taxon>
        <taxon>Cyclobacteriaceae</taxon>
        <taxon>Belliella</taxon>
    </lineage>
</organism>
<dbReference type="SUPFAM" id="SSF82057">
    <property type="entry name" value="Prokaryotic SH3-related domain"/>
    <property type="match status" value="1"/>
</dbReference>
<dbReference type="EMBL" id="JBHUHR010000008">
    <property type="protein sequence ID" value="MFD2033799.1"/>
    <property type="molecule type" value="Genomic_DNA"/>
</dbReference>
<dbReference type="PROSITE" id="PS51935">
    <property type="entry name" value="NLPC_P60"/>
    <property type="match status" value="1"/>
</dbReference>
<proteinExistence type="inferred from homology"/>
<protein>
    <submittedName>
        <fullName evidence="8">NlpC/P60 family protein</fullName>
    </submittedName>
</protein>
<dbReference type="SUPFAM" id="SSF54001">
    <property type="entry name" value="Cysteine proteinases"/>
    <property type="match status" value="1"/>
</dbReference>
<dbReference type="Pfam" id="PF00877">
    <property type="entry name" value="NLPC_P60"/>
    <property type="match status" value="1"/>
</dbReference>
<dbReference type="InterPro" id="IPR003646">
    <property type="entry name" value="SH3-like_bac-type"/>
</dbReference>
<dbReference type="PANTHER" id="PTHR47053">
    <property type="entry name" value="MUREIN DD-ENDOPEPTIDASE MEPH-RELATED"/>
    <property type="match status" value="1"/>
</dbReference>
<dbReference type="Gene3D" id="3.90.1720.10">
    <property type="entry name" value="endopeptidase domain like (from Nostoc punctiforme)"/>
    <property type="match status" value="1"/>
</dbReference>
<dbReference type="RefSeq" id="WP_376883489.1">
    <property type="nucleotide sequence ID" value="NZ_JBHUHR010000008.1"/>
</dbReference>
<dbReference type="PROSITE" id="PS51781">
    <property type="entry name" value="SH3B"/>
    <property type="match status" value="1"/>
</dbReference>
<dbReference type="InterPro" id="IPR051202">
    <property type="entry name" value="Peptidase_C40"/>
</dbReference>
<dbReference type="Gene3D" id="2.30.30.40">
    <property type="entry name" value="SH3 Domains"/>
    <property type="match status" value="2"/>
</dbReference>
<dbReference type="Proteomes" id="UP001597361">
    <property type="component" value="Unassembled WGS sequence"/>
</dbReference>
<evidence type="ECO:0000256" key="2">
    <source>
        <dbReference type="ARBA" id="ARBA00022670"/>
    </source>
</evidence>
<keyword evidence="4" id="KW-0788">Thiol protease</keyword>
<accession>A0ABW4VGH7</accession>
<feature type="domain" description="NlpC/P60" evidence="7">
    <location>
        <begin position="239"/>
        <end position="373"/>
    </location>
</feature>
<evidence type="ECO:0000256" key="1">
    <source>
        <dbReference type="ARBA" id="ARBA00007074"/>
    </source>
</evidence>
<evidence type="ECO:0000313" key="9">
    <source>
        <dbReference type="Proteomes" id="UP001597361"/>
    </source>
</evidence>
<name>A0ABW4VGH7_9BACT</name>
<feature type="chain" id="PRO_5047462814" evidence="5">
    <location>
        <begin position="26"/>
        <end position="394"/>
    </location>
</feature>
<comment type="caution">
    <text evidence="8">The sequence shown here is derived from an EMBL/GenBank/DDBJ whole genome shotgun (WGS) entry which is preliminary data.</text>
</comment>
<reference evidence="9" key="1">
    <citation type="journal article" date="2019" name="Int. J. Syst. Evol. Microbiol.">
        <title>The Global Catalogue of Microorganisms (GCM) 10K type strain sequencing project: providing services to taxonomists for standard genome sequencing and annotation.</title>
        <authorList>
            <consortium name="The Broad Institute Genomics Platform"/>
            <consortium name="The Broad Institute Genome Sequencing Center for Infectious Disease"/>
            <person name="Wu L."/>
            <person name="Ma J."/>
        </authorList>
    </citation>
    <scope>NUCLEOTIDE SEQUENCE [LARGE SCALE GENOMIC DNA]</scope>
    <source>
        <strain evidence="9">CGMCC 1.15180</strain>
    </source>
</reference>
<dbReference type="InterPro" id="IPR038765">
    <property type="entry name" value="Papain-like_cys_pep_sf"/>
</dbReference>
<sequence>MKSHIAHFCFFFIILFSFPSCQEQAEDPIQEAIETFRVGYAHDKRVALWDIQWDGKTLSGETNLEHALIPFLEHLDTLGVKFDNQIKLLPGLELEGKEYAIVTISVANLRSNGKHSAELATQATLGTPLKVLKKQDSWYLVQTPDAYISWVDAAGIQLMSEQEINDWHQSGKVVFTELFGHVFTSDDESDIVSDLVAGNIMVASNESKNHLGVLLPDGRSGFVKKDQVMSFDSWISTRETSDTNLIQTAKSMMGVPYLWGGTSIKGVDCSGFTKTIYFLNGEIIPRDASQQVHEGEEVDVEKNWDNLAVGDLLFFGEKESDGKKERVVHVGMWIGNNSFIHSRGRVRISSFDPESPDYDEYERNRYLRTKRIIGKDNKSTGNIEELFNQIPKGL</sequence>
<keyword evidence="5" id="KW-0732">Signal</keyword>
<dbReference type="InterPro" id="IPR041382">
    <property type="entry name" value="SH3_16"/>
</dbReference>
<evidence type="ECO:0000313" key="8">
    <source>
        <dbReference type="EMBL" id="MFD2033799.1"/>
    </source>
</evidence>
<comment type="similarity">
    <text evidence="1">Belongs to the peptidase C40 family.</text>
</comment>
<evidence type="ECO:0000259" key="6">
    <source>
        <dbReference type="PROSITE" id="PS51781"/>
    </source>
</evidence>